<gene>
    <name evidence="2" type="ORF">FHR83_008625</name>
</gene>
<dbReference type="InterPro" id="IPR021401">
    <property type="entry name" value="DUF3040"/>
</dbReference>
<feature type="transmembrane region" description="Helical" evidence="1">
    <location>
        <begin position="40"/>
        <end position="58"/>
    </location>
</feature>
<dbReference type="RefSeq" id="WP_183226975.1">
    <property type="nucleotide sequence ID" value="NZ_BMPW01000031.1"/>
</dbReference>
<accession>A0A7W5FJM2</accession>
<keyword evidence="1" id="KW-1133">Transmembrane helix</keyword>
<organism evidence="2 3">
    <name type="scientific">Actinoplanes campanulatus</name>
    <dbReference type="NCBI Taxonomy" id="113559"/>
    <lineage>
        <taxon>Bacteria</taxon>
        <taxon>Bacillati</taxon>
        <taxon>Actinomycetota</taxon>
        <taxon>Actinomycetes</taxon>
        <taxon>Micromonosporales</taxon>
        <taxon>Micromonosporaceae</taxon>
        <taxon>Actinoplanes</taxon>
    </lineage>
</organism>
<evidence type="ECO:0000256" key="1">
    <source>
        <dbReference type="SAM" id="Phobius"/>
    </source>
</evidence>
<dbReference type="EMBL" id="JACHXF010000030">
    <property type="protein sequence ID" value="MBB3100899.1"/>
    <property type="molecule type" value="Genomic_DNA"/>
</dbReference>
<protein>
    <submittedName>
        <fullName evidence="2">Putative membrane protein</fullName>
    </submittedName>
</protein>
<evidence type="ECO:0000313" key="2">
    <source>
        <dbReference type="EMBL" id="MBB3100899.1"/>
    </source>
</evidence>
<sequence length="104" mass="11470">MLSKEDSRRLAQLERQLRRDDPDFCARMGGGNFSVSPTGFAPLPLFILSALVTAVAIVLAVVGWWIVASLATLWAAVTTGAAAHRLRRRREVRSWQRPAPRSDG</sequence>
<comment type="caution">
    <text evidence="2">The sequence shown here is derived from an EMBL/GenBank/DDBJ whole genome shotgun (WGS) entry which is preliminary data.</text>
</comment>
<keyword evidence="1" id="KW-0812">Transmembrane</keyword>
<name>A0A7W5FJM2_9ACTN</name>
<feature type="transmembrane region" description="Helical" evidence="1">
    <location>
        <begin position="64"/>
        <end position="83"/>
    </location>
</feature>
<keyword evidence="1" id="KW-0472">Membrane</keyword>
<keyword evidence="3" id="KW-1185">Reference proteome</keyword>
<evidence type="ECO:0000313" key="3">
    <source>
        <dbReference type="Proteomes" id="UP000590749"/>
    </source>
</evidence>
<reference evidence="2 3" key="1">
    <citation type="submission" date="2020-08" db="EMBL/GenBank/DDBJ databases">
        <title>Genomic Encyclopedia of Type Strains, Phase III (KMG-III): the genomes of soil and plant-associated and newly described type strains.</title>
        <authorList>
            <person name="Whitman W."/>
        </authorList>
    </citation>
    <scope>NUCLEOTIDE SEQUENCE [LARGE SCALE GENOMIC DNA]</scope>
    <source>
        <strain evidence="2 3">CECT 3287</strain>
    </source>
</reference>
<dbReference type="Proteomes" id="UP000590749">
    <property type="component" value="Unassembled WGS sequence"/>
</dbReference>
<dbReference type="Pfam" id="PF11239">
    <property type="entry name" value="DUF3040"/>
    <property type="match status" value="1"/>
</dbReference>
<proteinExistence type="predicted"/>
<dbReference type="AlphaFoldDB" id="A0A7W5FJM2"/>